<keyword evidence="10" id="KW-0413">Isomerase</keyword>
<accession>A0A0C3NMC3</accession>
<proteinExistence type="predicted"/>
<dbReference type="PANTHER" id="PTHR21145">
    <property type="entry name" value="CHORISMATE MUTASE"/>
    <property type="match status" value="1"/>
</dbReference>
<dbReference type="InterPro" id="IPR037039">
    <property type="entry name" value="CM_AroQ_sf_eucaryotic"/>
</dbReference>
<dbReference type="Pfam" id="PF01817">
    <property type="entry name" value="CM_2"/>
    <property type="match status" value="1"/>
</dbReference>
<evidence type="ECO:0000256" key="6">
    <source>
        <dbReference type="ARBA" id="ARBA00022498"/>
    </source>
</evidence>
<dbReference type="SUPFAM" id="SSF48600">
    <property type="entry name" value="Chorismate mutase II"/>
    <property type="match status" value="1"/>
</dbReference>
<evidence type="ECO:0000256" key="11">
    <source>
        <dbReference type="ARBA" id="ARBA00023979"/>
    </source>
</evidence>
<dbReference type="GO" id="GO:0046417">
    <property type="term" value="P:chorismate metabolic process"/>
    <property type="evidence" value="ECO:0007669"/>
    <property type="project" value="InterPro"/>
</dbReference>
<dbReference type="InterPro" id="IPR008238">
    <property type="entry name" value="Chorismate_mutase_AroQ_euk"/>
</dbReference>
<dbReference type="GO" id="GO:0004106">
    <property type="term" value="F:chorismate mutase activity"/>
    <property type="evidence" value="ECO:0007669"/>
    <property type="project" value="UniProtKB-EC"/>
</dbReference>
<keyword evidence="9" id="KW-0584">Phenylalanine biosynthesis</keyword>
<dbReference type="AlphaFoldDB" id="A0A0C3NMC3"/>
<keyword evidence="14" id="KW-1185">Reference proteome</keyword>
<dbReference type="STRING" id="745531.A0A0C3NMC3"/>
<evidence type="ECO:0000256" key="9">
    <source>
        <dbReference type="ARBA" id="ARBA00023222"/>
    </source>
</evidence>
<protein>
    <recommendedName>
        <fullName evidence="4">Chorismate mutase</fullName>
        <ecNumber evidence="3">5.4.99.5</ecNumber>
    </recommendedName>
</protein>
<evidence type="ECO:0000256" key="3">
    <source>
        <dbReference type="ARBA" id="ARBA00012404"/>
    </source>
</evidence>
<evidence type="ECO:0000256" key="5">
    <source>
        <dbReference type="ARBA" id="ARBA00022490"/>
    </source>
</evidence>
<comment type="pathway">
    <text evidence="2">Metabolic intermediate biosynthesis; prephenate biosynthesis; prephenate from chorismate: step 1/1.</text>
</comment>
<name>A0A0C3NMC3_PHLG1</name>
<dbReference type="InterPro" id="IPR036263">
    <property type="entry name" value="Chorismate_II_sf"/>
</dbReference>
<evidence type="ECO:0000256" key="2">
    <source>
        <dbReference type="ARBA" id="ARBA00004817"/>
    </source>
</evidence>
<keyword evidence="8" id="KW-0057">Aromatic amino acid biosynthesis</keyword>
<dbReference type="PANTHER" id="PTHR21145:SF12">
    <property type="entry name" value="CHORISMATE MUTASE"/>
    <property type="match status" value="1"/>
</dbReference>
<reference evidence="13 14" key="1">
    <citation type="journal article" date="2014" name="PLoS Genet.">
        <title>Analysis of the Phlebiopsis gigantea genome, transcriptome and secretome provides insight into its pioneer colonization strategies of wood.</title>
        <authorList>
            <person name="Hori C."/>
            <person name="Ishida T."/>
            <person name="Igarashi K."/>
            <person name="Samejima M."/>
            <person name="Suzuki H."/>
            <person name="Master E."/>
            <person name="Ferreira P."/>
            <person name="Ruiz-Duenas F.J."/>
            <person name="Held B."/>
            <person name="Canessa P."/>
            <person name="Larrondo L.F."/>
            <person name="Schmoll M."/>
            <person name="Druzhinina I.S."/>
            <person name="Kubicek C.P."/>
            <person name="Gaskell J.A."/>
            <person name="Kersten P."/>
            <person name="St John F."/>
            <person name="Glasner J."/>
            <person name="Sabat G."/>
            <person name="Splinter BonDurant S."/>
            <person name="Syed K."/>
            <person name="Yadav J."/>
            <person name="Mgbeahuruike A.C."/>
            <person name="Kovalchuk A."/>
            <person name="Asiegbu F.O."/>
            <person name="Lackner G."/>
            <person name="Hoffmeister D."/>
            <person name="Rencoret J."/>
            <person name="Gutierrez A."/>
            <person name="Sun H."/>
            <person name="Lindquist E."/>
            <person name="Barry K."/>
            <person name="Riley R."/>
            <person name="Grigoriev I.V."/>
            <person name="Henrissat B."/>
            <person name="Kues U."/>
            <person name="Berka R.M."/>
            <person name="Martinez A.T."/>
            <person name="Covert S.F."/>
            <person name="Blanchette R.A."/>
            <person name="Cullen D."/>
        </authorList>
    </citation>
    <scope>NUCLEOTIDE SEQUENCE [LARGE SCALE GENOMIC DNA]</scope>
    <source>
        <strain evidence="13 14">11061_1 CR5-6</strain>
    </source>
</reference>
<evidence type="ECO:0000256" key="8">
    <source>
        <dbReference type="ARBA" id="ARBA00023141"/>
    </source>
</evidence>
<dbReference type="EC" id="5.4.99.5" evidence="3"/>
<evidence type="ECO:0000256" key="10">
    <source>
        <dbReference type="ARBA" id="ARBA00023235"/>
    </source>
</evidence>
<keyword evidence="7" id="KW-0028">Amino-acid biosynthesis</keyword>
<dbReference type="GO" id="GO:0009094">
    <property type="term" value="P:L-phenylalanine biosynthetic process"/>
    <property type="evidence" value="ECO:0007669"/>
    <property type="project" value="UniProtKB-KW"/>
</dbReference>
<comment type="subcellular location">
    <subcellularLocation>
        <location evidence="1">Cytoplasm</location>
    </subcellularLocation>
</comment>
<dbReference type="UniPathway" id="UPA00120">
    <property type="reaction ID" value="UER00203"/>
</dbReference>
<dbReference type="PROSITE" id="PS51169">
    <property type="entry name" value="CHORISMATE_MUT_3"/>
    <property type="match status" value="1"/>
</dbReference>
<dbReference type="GO" id="GO:0006571">
    <property type="term" value="P:tyrosine biosynthetic process"/>
    <property type="evidence" value="ECO:0007669"/>
    <property type="project" value="UniProtKB-KW"/>
</dbReference>
<comment type="catalytic activity">
    <reaction evidence="11">
        <text>chorismate = prephenate</text>
        <dbReference type="Rhea" id="RHEA:13897"/>
        <dbReference type="ChEBI" id="CHEBI:29748"/>
        <dbReference type="ChEBI" id="CHEBI:29934"/>
        <dbReference type="EC" id="5.4.99.5"/>
    </reaction>
    <physiologicalReaction direction="left-to-right" evidence="11">
        <dbReference type="Rhea" id="RHEA:13898"/>
    </physiologicalReaction>
</comment>
<keyword evidence="5" id="KW-0963">Cytoplasm</keyword>
<dbReference type="EMBL" id="KN840523">
    <property type="protein sequence ID" value="KIP06209.1"/>
    <property type="molecule type" value="Genomic_DNA"/>
</dbReference>
<dbReference type="Proteomes" id="UP000053257">
    <property type="component" value="Unassembled WGS sequence"/>
</dbReference>
<organism evidence="13 14">
    <name type="scientific">Phlebiopsis gigantea (strain 11061_1 CR5-6)</name>
    <name type="common">White-rot fungus</name>
    <name type="synonym">Peniophora gigantea</name>
    <dbReference type="NCBI Taxonomy" id="745531"/>
    <lineage>
        <taxon>Eukaryota</taxon>
        <taxon>Fungi</taxon>
        <taxon>Dikarya</taxon>
        <taxon>Basidiomycota</taxon>
        <taxon>Agaricomycotina</taxon>
        <taxon>Agaricomycetes</taxon>
        <taxon>Polyporales</taxon>
        <taxon>Phanerochaetaceae</taxon>
        <taxon>Phlebiopsis</taxon>
    </lineage>
</organism>
<evidence type="ECO:0000313" key="13">
    <source>
        <dbReference type="EMBL" id="KIP06209.1"/>
    </source>
</evidence>
<dbReference type="HOGENOM" id="CLU_057757_0_1_1"/>
<dbReference type="Gene3D" id="1.10.590.10">
    <property type="entry name" value="Chorismate mutase, AroQ class superfamily, eukaryotic"/>
    <property type="match status" value="1"/>
</dbReference>
<keyword evidence="6" id="KW-0827">Tyrosine biosynthesis</keyword>
<feature type="domain" description="Chorismate mutase" evidence="12">
    <location>
        <begin position="164"/>
        <end position="273"/>
    </location>
</feature>
<dbReference type="GO" id="GO:0005737">
    <property type="term" value="C:cytoplasm"/>
    <property type="evidence" value="ECO:0007669"/>
    <property type="project" value="UniProtKB-SubCell"/>
</dbReference>
<evidence type="ECO:0000313" key="14">
    <source>
        <dbReference type="Proteomes" id="UP000053257"/>
    </source>
</evidence>
<gene>
    <name evidence="13" type="ORF">PHLGIDRAFT_30583</name>
</gene>
<evidence type="ECO:0000256" key="7">
    <source>
        <dbReference type="ARBA" id="ARBA00022605"/>
    </source>
</evidence>
<dbReference type="NCBIfam" id="TIGR01802">
    <property type="entry name" value="CM_pl-yst"/>
    <property type="match status" value="1"/>
</dbReference>
<dbReference type="OrthoDB" id="191918at2759"/>
<dbReference type="InterPro" id="IPR002701">
    <property type="entry name" value="CM_II_prokaryot"/>
</dbReference>
<evidence type="ECO:0000259" key="12">
    <source>
        <dbReference type="Pfam" id="PF01817"/>
    </source>
</evidence>
<evidence type="ECO:0000256" key="4">
    <source>
        <dbReference type="ARBA" id="ARBA00020296"/>
    </source>
</evidence>
<sequence>MATTLFNFTLGGDPLSLDRIRGILTRLEDTIIFALIERAQFAHNPKAYQKGAFPELKATGFEGSWLEWFLKETETFQAKARRYTSPDEYPFSPRSELPAPVLKSIPYPQVLHPNTINANPSILSFYTRSIIPRITKQATLALAALKRANGIVGEDEYEDDGNYGSAAAIDLEVLQAISKRVHYGKFVSESKFVDDPAAFIPHILTPNRTALEALITKPAVERALLLRLRKKAAVYAQDFAPDGEPKGGASKIDVDGVVELYEHYIIPLTREVEVDYLLERLNGLSQEQIDDLASKKKQ</sequence>
<evidence type="ECO:0000256" key="1">
    <source>
        <dbReference type="ARBA" id="ARBA00004496"/>
    </source>
</evidence>